<dbReference type="AlphaFoldDB" id="T1BBY3"/>
<gene>
    <name evidence="13" type="ORF">B1B_10908</name>
</gene>
<evidence type="ECO:0000256" key="4">
    <source>
        <dbReference type="ARBA" id="ARBA00022679"/>
    </source>
</evidence>
<keyword evidence="3 13" id="KW-0723">Serine/threonine-protein kinase</keyword>
<dbReference type="SUPFAM" id="SSF56112">
    <property type="entry name" value="Protein kinase-like (PK-like)"/>
    <property type="match status" value="1"/>
</dbReference>
<organism evidence="13">
    <name type="scientific">mine drainage metagenome</name>
    <dbReference type="NCBI Taxonomy" id="410659"/>
    <lineage>
        <taxon>unclassified sequences</taxon>
        <taxon>metagenomes</taxon>
        <taxon>ecological metagenomes</taxon>
    </lineage>
</organism>
<dbReference type="PANTHER" id="PTHR45723">
    <property type="entry name" value="SERINE/THREONINE-PROTEIN KINASE RIO1"/>
    <property type="match status" value="1"/>
</dbReference>
<feature type="non-terminal residue" evidence="13">
    <location>
        <position position="1"/>
    </location>
</feature>
<evidence type="ECO:0000256" key="7">
    <source>
        <dbReference type="ARBA" id="ARBA00022777"/>
    </source>
</evidence>
<comment type="similarity">
    <text evidence="1">Belongs to the protein kinase superfamily. RIO-type Ser/Thr kinase family.</text>
</comment>
<dbReference type="GO" id="GO:0004674">
    <property type="term" value="F:protein serine/threonine kinase activity"/>
    <property type="evidence" value="ECO:0007669"/>
    <property type="project" value="UniProtKB-KW"/>
</dbReference>
<evidence type="ECO:0000259" key="12">
    <source>
        <dbReference type="SMART" id="SM00090"/>
    </source>
</evidence>
<dbReference type="EMBL" id="AUZY01007046">
    <property type="protein sequence ID" value="EQD51730.1"/>
    <property type="molecule type" value="Genomic_DNA"/>
</dbReference>
<evidence type="ECO:0000256" key="11">
    <source>
        <dbReference type="ARBA" id="ARBA00048679"/>
    </source>
</evidence>
<dbReference type="InterPro" id="IPR018934">
    <property type="entry name" value="RIO_dom"/>
</dbReference>
<keyword evidence="5" id="KW-0479">Metal-binding</keyword>
<evidence type="ECO:0000256" key="1">
    <source>
        <dbReference type="ARBA" id="ARBA00009196"/>
    </source>
</evidence>
<reference evidence="13" key="2">
    <citation type="journal article" date="2014" name="ISME J.">
        <title>Microbial stratification in low pH oxic and suboxic macroscopic growths along an acid mine drainage.</title>
        <authorList>
            <person name="Mendez-Garcia C."/>
            <person name="Mesa V."/>
            <person name="Sprenger R.R."/>
            <person name="Richter M."/>
            <person name="Diez M.S."/>
            <person name="Solano J."/>
            <person name="Bargiela R."/>
            <person name="Golyshina O.V."/>
            <person name="Manteca A."/>
            <person name="Ramos J.L."/>
            <person name="Gallego J.R."/>
            <person name="Llorente I."/>
            <person name="Martins Dos Santos V.A."/>
            <person name="Jensen O.N."/>
            <person name="Pelaez A.I."/>
            <person name="Sanchez J."/>
            <person name="Ferrer M."/>
        </authorList>
    </citation>
    <scope>NUCLEOTIDE SEQUENCE</scope>
</reference>
<sequence length="188" mass="21205">AVKVYRIGNSSYRRLPAYALDELRRETSIHNFTGLIVAWTRREHTLLGRLAEAGVRVPRPFTHRRNVLVMEYLGDREGPAPRLTEAGLDDPAEAWALVRDQIRRLTRTARLVHGDLSPYNTLWFEGGPALIDVAQAISIEHPAAYPLLERDLTNFAAFFRRLGVEAETEDLLQEAATLTRDPDPPGDP</sequence>
<dbReference type="InterPro" id="IPR011009">
    <property type="entry name" value="Kinase-like_dom_sf"/>
</dbReference>
<comment type="catalytic activity">
    <reaction evidence="10">
        <text>L-threonyl-[protein] + ATP = O-phospho-L-threonyl-[protein] + ADP + H(+)</text>
        <dbReference type="Rhea" id="RHEA:46608"/>
        <dbReference type="Rhea" id="RHEA-COMP:11060"/>
        <dbReference type="Rhea" id="RHEA-COMP:11605"/>
        <dbReference type="ChEBI" id="CHEBI:15378"/>
        <dbReference type="ChEBI" id="CHEBI:30013"/>
        <dbReference type="ChEBI" id="CHEBI:30616"/>
        <dbReference type="ChEBI" id="CHEBI:61977"/>
        <dbReference type="ChEBI" id="CHEBI:456216"/>
        <dbReference type="EC" id="2.7.11.1"/>
    </reaction>
</comment>
<evidence type="ECO:0000256" key="6">
    <source>
        <dbReference type="ARBA" id="ARBA00022741"/>
    </source>
</evidence>
<keyword evidence="6" id="KW-0547">Nucleotide-binding</keyword>
<evidence type="ECO:0000256" key="3">
    <source>
        <dbReference type="ARBA" id="ARBA00022527"/>
    </source>
</evidence>
<reference evidence="13" key="1">
    <citation type="submission" date="2013-08" db="EMBL/GenBank/DDBJ databases">
        <authorList>
            <person name="Mendez C."/>
            <person name="Richter M."/>
            <person name="Ferrer M."/>
            <person name="Sanchez J."/>
        </authorList>
    </citation>
    <scope>NUCLEOTIDE SEQUENCE</scope>
</reference>
<dbReference type="Pfam" id="PF01163">
    <property type="entry name" value="RIO1"/>
    <property type="match status" value="1"/>
</dbReference>
<comment type="catalytic activity">
    <reaction evidence="11">
        <text>L-seryl-[protein] + ATP = O-phospho-L-seryl-[protein] + ADP + H(+)</text>
        <dbReference type="Rhea" id="RHEA:17989"/>
        <dbReference type="Rhea" id="RHEA-COMP:9863"/>
        <dbReference type="Rhea" id="RHEA-COMP:11604"/>
        <dbReference type="ChEBI" id="CHEBI:15378"/>
        <dbReference type="ChEBI" id="CHEBI:29999"/>
        <dbReference type="ChEBI" id="CHEBI:30616"/>
        <dbReference type="ChEBI" id="CHEBI:83421"/>
        <dbReference type="ChEBI" id="CHEBI:456216"/>
        <dbReference type="EC" id="2.7.11.1"/>
    </reaction>
</comment>
<keyword evidence="8" id="KW-0067">ATP-binding</keyword>
<evidence type="ECO:0000256" key="10">
    <source>
        <dbReference type="ARBA" id="ARBA00047899"/>
    </source>
</evidence>
<dbReference type="InterPro" id="IPR000687">
    <property type="entry name" value="RIO_kinase"/>
</dbReference>
<accession>T1BBY3</accession>
<dbReference type="SMART" id="SM00090">
    <property type="entry name" value="RIO"/>
    <property type="match status" value="1"/>
</dbReference>
<evidence type="ECO:0000256" key="5">
    <source>
        <dbReference type="ARBA" id="ARBA00022723"/>
    </source>
</evidence>
<comment type="caution">
    <text evidence="13">The sequence shown here is derived from an EMBL/GenBank/DDBJ whole genome shotgun (WGS) entry which is preliminary data.</text>
</comment>
<proteinExistence type="inferred from homology"/>
<evidence type="ECO:0000256" key="9">
    <source>
        <dbReference type="ARBA" id="ARBA00022842"/>
    </source>
</evidence>
<dbReference type="InterPro" id="IPR051272">
    <property type="entry name" value="RIO-type_Ser/Thr_kinase"/>
</dbReference>
<protein>
    <recommendedName>
        <fullName evidence="2">non-specific serine/threonine protein kinase</fullName>
        <ecNumber evidence="2">2.7.11.1</ecNumber>
    </recommendedName>
</protein>
<evidence type="ECO:0000256" key="8">
    <source>
        <dbReference type="ARBA" id="ARBA00022840"/>
    </source>
</evidence>
<dbReference type="GO" id="GO:0005524">
    <property type="term" value="F:ATP binding"/>
    <property type="evidence" value="ECO:0007669"/>
    <property type="project" value="UniProtKB-KW"/>
</dbReference>
<keyword evidence="9" id="KW-0460">Magnesium</keyword>
<keyword evidence="4" id="KW-0808">Transferase</keyword>
<name>T1BBY3_9ZZZZ</name>
<dbReference type="Gene3D" id="3.30.200.20">
    <property type="entry name" value="Phosphorylase Kinase, domain 1"/>
    <property type="match status" value="1"/>
</dbReference>
<evidence type="ECO:0000256" key="2">
    <source>
        <dbReference type="ARBA" id="ARBA00012513"/>
    </source>
</evidence>
<evidence type="ECO:0000313" key="13">
    <source>
        <dbReference type="EMBL" id="EQD51730.1"/>
    </source>
</evidence>
<keyword evidence="7 13" id="KW-0418">Kinase</keyword>
<dbReference type="EC" id="2.7.11.1" evidence="2"/>
<feature type="domain" description="RIO kinase" evidence="12">
    <location>
        <begin position="1"/>
        <end position="177"/>
    </location>
</feature>
<dbReference type="GO" id="GO:0046872">
    <property type="term" value="F:metal ion binding"/>
    <property type="evidence" value="ECO:0007669"/>
    <property type="project" value="UniProtKB-KW"/>
</dbReference>
<dbReference type="Gene3D" id="1.10.510.10">
    <property type="entry name" value="Transferase(Phosphotransferase) domain 1"/>
    <property type="match status" value="1"/>
</dbReference>